<dbReference type="Proteomes" id="UP000095282">
    <property type="component" value="Unplaced"/>
</dbReference>
<accession>A0A1I7UKR8</accession>
<sequence length="114" mass="13493">MTYEELTYLAQVVHGHRAEIDIVAKSDDYLSDCFSFAKKYQLRNVIQILEQRLIMRESRQNFKTIIAYDLNHQLAIRLRSMKSSKELAKKLKHIKIQNMSGEAMKQCVKFFVEH</sequence>
<protein>
    <submittedName>
        <fullName evidence="2">BTB domain-containing protein</fullName>
    </submittedName>
</protein>
<evidence type="ECO:0000313" key="2">
    <source>
        <dbReference type="WBParaSite" id="Csp11.Scaffold630.g16945.t1"/>
    </source>
</evidence>
<keyword evidence="1" id="KW-1185">Reference proteome</keyword>
<dbReference type="AlphaFoldDB" id="A0A1I7UKR8"/>
<evidence type="ECO:0000313" key="1">
    <source>
        <dbReference type="Proteomes" id="UP000095282"/>
    </source>
</evidence>
<proteinExistence type="predicted"/>
<reference evidence="2" key="1">
    <citation type="submission" date="2016-11" db="UniProtKB">
        <authorList>
            <consortium name="WormBaseParasite"/>
        </authorList>
    </citation>
    <scope>IDENTIFICATION</scope>
</reference>
<organism evidence="1 2">
    <name type="scientific">Caenorhabditis tropicalis</name>
    <dbReference type="NCBI Taxonomy" id="1561998"/>
    <lineage>
        <taxon>Eukaryota</taxon>
        <taxon>Metazoa</taxon>
        <taxon>Ecdysozoa</taxon>
        <taxon>Nematoda</taxon>
        <taxon>Chromadorea</taxon>
        <taxon>Rhabditida</taxon>
        <taxon>Rhabditina</taxon>
        <taxon>Rhabditomorpha</taxon>
        <taxon>Rhabditoidea</taxon>
        <taxon>Rhabditidae</taxon>
        <taxon>Peloderinae</taxon>
        <taxon>Caenorhabditis</taxon>
    </lineage>
</organism>
<dbReference type="WBParaSite" id="Csp11.Scaffold630.g16945.t1">
    <property type="protein sequence ID" value="Csp11.Scaffold630.g16945.t1"/>
    <property type="gene ID" value="Csp11.Scaffold630.g16945"/>
</dbReference>
<name>A0A1I7UKR8_9PELO</name>